<gene>
    <name evidence="3" type="ORF">NCTC1934_05468</name>
</gene>
<feature type="transmembrane region" description="Helical" evidence="2">
    <location>
        <begin position="58"/>
        <end position="77"/>
    </location>
</feature>
<feature type="region of interest" description="Disordered" evidence="1">
    <location>
        <begin position="1"/>
        <end position="49"/>
    </location>
</feature>
<feature type="compositionally biased region" description="Gly residues" evidence="1">
    <location>
        <begin position="19"/>
        <end position="31"/>
    </location>
</feature>
<dbReference type="EMBL" id="UGRY01000004">
    <property type="protein sequence ID" value="SUD48140.1"/>
    <property type="molecule type" value="Genomic_DNA"/>
</dbReference>
<feature type="compositionally biased region" description="Basic and acidic residues" evidence="1">
    <location>
        <begin position="1"/>
        <end position="18"/>
    </location>
</feature>
<protein>
    <submittedName>
        <fullName evidence="3">Uncharacterized protein</fullName>
    </submittedName>
</protein>
<dbReference type="STRING" id="1406858.GCA_000710895_03712"/>
<sequence>MTSRPARDDGTGHDHAGDGRGSGTRGVGGPDDAGRPGAGALRGARGEFGPRAPVGRRAGIVLGGVVFAVLLLVLGWAQPPVRSVVTTDRLGPDHGERVSDYLDRARESLRGNDSDQHWALLSFAAPITADRIPAYTDGLRIAQVLLHVDIPRVYTPVTTITVPSGDTPAVASARSAAALLRADAATAPDARTAAALRLAATRLDAGCACVVGLNIRGTLDQLRKLAAHSDIRVIEALPADAGGGTYALVPLLPRHQDYVVPGPDDGPIPEN</sequence>
<proteinExistence type="predicted"/>
<keyword evidence="2" id="KW-1133">Transmembrane helix</keyword>
<dbReference type="RefSeq" id="WP_081592369.1">
    <property type="nucleotide sequence ID" value="NZ_UGRY01000004.1"/>
</dbReference>
<evidence type="ECO:0000313" key="4">
    <source>
        <dbReference type="Proteomes" id="UP000255467"/>
    </source>
</evidence>
<reference evidence="3 4" key="1">
    <citation type="submission" date="2018-06" db="EMBL/GenBank/DDBJ databases">
        <authorList>
            <consortium name="Pathogen Informatics"/>
            <person name="Doyle S."/>
        </authorList>
    </citation>
    <scope>NUCLEOTIDE SEQUENCE [LARGE SCALE GENOMIC DNA]</scope>
    <source>
        <strain evidence="3 4">NCTC1934</strain>
    </source>
</reference>
<keyword evidence="4" id="KW-1185">Reference proteome</keyword>
<dbReference type="AlphaFoldDB" id="A0A379JI63"/>
<keyword evidence="2" id="KW-0472">Membrane</keyword>
<accession>A0A379JI63</accession>
<keyword evidence="2" id="KW-0812">Transmembrane</keyword>
<evidence type="ECO:0000256" key="1">
    <source>
        <dbReference type="SAM" id="MobiDB-lite"/>
    </source>
</evidence>
<evidence type="ECO:0000313" key="3">
    <source>
        <dbReference type="EMBL" id="SUD48140.1"/>
    </source>
</evidence>
<dbReference type="Proteomes" id="UP000255467">
    <property type="component" value="Unassembled WGS sequence"/>
</dbReference>
<name>A0A379JI63_9NOCA</name>
<organism evidence="3 4">
    <name type="scientific">Nocardia otitidiscaviarum</name>
    <dbReference type="NCBI Taxonomy" id="1823"/>
    <lineage>
        <taxon>Bacteria</taxon>
        <taxon>Bacillati</taxon>
        <taxon>Actinomycetota</taxon>
        <taxon>Actinomycetes</taxon>
        <taxon>Mycobacteriales</taxon>
        <taxon>Nocardiaceae</taxon>
        <taxon>Nocardia</taxon>
    </lineage>
</organism>
<evidence type="ECO:0000256" key="2">
    <source>
        <dbReference type="SAM" id="Phobius"/>
    </source>
</evidence>